<keyword evidence="2" id="KW-1185">Reference proteome</keyword>
<dbReference type="PANTHER" id="PTHR21439:SF0">
    <property type="entry name" value="PROTEIN OSCP1"/>
    <property type="match status" value="1"/>
</dbReference>
<organism evidence="1 2">
    <name type="scientific">Neogobius melanostomus</name>
    <name type="common">round goby</name>
    <dbReference type="NCBI Taxonomy" id="47308"/>
    <lineage>
        <taxon>Eukaryota</taxon>
        <taxon>Metazoa</taxon>
        <taxon>Chordata</taxon>
        <taxon>Craniata</taxon>
        <taxon>Vertebrata</taxon>
        <taxon>Euteleostomi</taxon>
        <taxon>Actinopterygii</taxon>
        <taxon>Neopterygii</taxon>
        <taxon>Teleostei</taxon>
        <taxon>Neoteleostei</taxon>
        <taxon>Acanthomorphata</taxon>
        <taxon>Gobiaria</taxon>
        <taxon>Gobiiformes</taxon>
        <taxon>Gobioidei</taxon>
        <taxon>Gobiidae</taxon>
        <taxon>Benthophilinae</taxon>
        <taxon>Neogobiini</taxon>
        <taxon>Neogobius</taxon>
    </lineage>
</organism>
<accession>A0A8C6TNP7</accession>
<name>A0A8C6TNP7_9GOBI</name>
<dbReference type="Pfam" id="PF10188">
    <property type="entry name" value="Oscp1"/>
    <property type="match status" value="1"/>
</dbReference>
<sequence>MSTRTLPLRLREGITPEDGLWTERDRRRVLSDVVGTMFSKTFMDELFKPQTLYSHRTMKTVMSRLAHASIMRLNPASMDRLFELMLMAFKYQVFLCPRPKDLLLISHNHLDSIRDLVQDRPAVQNQVHETQRRLIETYTCLPPGELQLLRQTLLIFFQDYHIRMSVFMQSRVQNMNGRFVLGTTGPVPHGAEVPGLIRTLDCRGREVQRCQFPTGGAYTSAVREGSFDISGDRVLKLGTNIESQSREDTTPDTPNSISRRQCLAHLLLNYIPVTVWRQTECGPNPLAKEELNLLSRLMGTLQSESEPRPGPEKGFRINLFPSDREEDEADAEESWSGVINIQAMKVTPIRAEARVKARHCRWTGKRLIQLNCDIS</sequence>
<dbReference type="Proteomes" id="UP000694523">
    <property type="component" value="Unplaced"/>
</dbReference>
<evidence type="ECO:0000313" key="1">
    <source>
        <dbReference type="Ensembl" id="ENSNMLP00000022042.1"/>
    </source>
</evidence>
<evidence type="ECO:0000313" key="2">
    <source>
        <dbReference type="Proteomes" id="UP000694523"/>
    </source>
</evidence>
<proteinExistence type="predicted"/>
<dbReference type="PANTHER" id="PTHR21439">
    <property type="entry name" value="OXIDORED-NITRO DOMAIN-CONTAINING PROTEIN"/>
    <property type="match status" value="1"/>
</dbReference>
<dbReference type="Ensembl" id="ENSNMLT00000024704.1">
    <property type="protein sequence ID" value="ENSNMLP00000022042.1"/>
    <property type="gene ID" value="ENSNMLG00000014293.1"/>
</dbReference>
<protein>
    <submittedName>
        <fullName evidence="1">Organic solute carrier partner 1a</fullName>
    </submittedName>
</protein>
<reference evidence="1" key="2">
    <citation type="submission" date="2025-09" db="UniProtKB">
        <authorList>
            <consortium name="Ensembl"/>
        </authorList>
    </citation>
    <scope>IDENTIFICATION</scope>
</reference>
<dbReference type="GO" id="GO:0005886">
    <property type="term" value="C:plasma membrane"/>
    <property type="evidence" value="ECO:0007669"/>
    <property type="project" value="TreeGrafter"/>
</dbReference>
<reference evidence="1" key="1">
    <citation type="submission" date="2025-08" db="UniProtKB">
        <authorList>
            <consortium name="Ensembl"/>
        </authorList>
    </citation>
    <scope>IDENTIFICATION</scope>
</reference>
<dbReference type="AlphaFoldDB" id="A0A8C6TNP7"/>
<dbReference type="GO" id="GO:0005737">
    <property type="term" value="C:cytoplasm"/>
    <property type="evidence" value="ECO:0007669"/>
    <property type="project" value="TreeGrafter"/>
</dbReference>
<dbReference type="InterPro" id="IPR019332">
    <property type="entry name" value="OSCP1"/>
</dbReference>